<evidence type="ECO:0000313" key="6">
    <source>
        <dbReference type="Proteomes" id="UP001432322"/>
    </source>
</evidence>
<gene>
    <name evidence="5" type="ORF">PFISCL1PPCAC_19146</name>
</gene>
<sequence length="610" mass="67801">VLLNPILVAPQAPLISSVFSGSKSSIRSAIVAEGRTMNGSTYHDNDAEWVEINEPQSQQRMYANLESGECSWDLPEGAKLRPSNDRQWWELFDERTNRFYYYNAKTKATVWKRPQVADKDIIPLTKLQGCVASRESETQTTALPPPSSGRSTREHQRTVYAQDISPETGIVTVRTSPVPVDPMSASFKAMSLDRRLEASMVVDAHSEFFPGHSPIEQSYDTPSTISRNRFPNDSSSPTRSARSVERRRSIEEEGEGWSKEAPKLPLSDPSSKTLKKEVGTLFKHIQSYMGDRKTKNNPDQLALTICEGAAARTETADEACLLLVKQLTRNDRGESLRKGWELLAIVAALSQPSKKVSSQVQSFADRYSDKSSDPPGVPVSSIALQVLRKLNKTTARPRPSLASVHEARVHIFHPPQFGAALEELMGMQKSRFPHLCIPWIESTLIDLVLNAGGSSTEGIFRVAADPEQIATAKARLDQWLVPMVSDAHVAACLLKAWLRELPSPLIPHSLYQRALDAGENPDEACHCAGLLSSPHSLVLARLIRLLQTLNKEECVAHTKMDASNLAMVVAPNVLRCESEDPRVLYENTRREMAFIRTLILHYDTSFSLET</sequence>
<feature type="region of interest" description="Disordered" evidence="1">
    <location>
        <begin position="133"/>
        <end position="166"/>
    </location>
</feature>
<dbReference type="FunFam" id="1.10.555.10:FF:000045">
    <property type="entry name" value="RhoGAP domain containing protein"/>
    <property type="match status" value="1"/>
</dbReference>
<dbReference type="AlphaFoldDB" id="A0AAV5WDF4"/>
<feature type="compositionally biased region" description="Basic and acidic residues" evidence="1">
    <location>
        <begin position="242"/>
        <end position="262"/>
    </location>
</feature>
<dbReference type="Pfam" id="PF00784">
    <property type="entry name" value="MyTH4"/>
    <property type="match status" value="1"/>
</dbReference>
<dbReference type="SMART" id="SM00456">
    <property type="entry name" value="WW"/>
    <property type="match status" value="2"/>
</dbReference>
<dbReference type="CDD" id="cd00201">
    <property type="entry name" value="WW"/>
    <property type="match status" value="1"/>
</dbReference>
<feature type="domain" description="WW" evidence="2">
    <location>
        <begin position="89"/>
        <end position="116"/>
    </location>
</feature>
<dbReference type="Gene3D" id="1.10.555.10">
    <property type="entry name" value="Rho GTPase activation protein"/>
    <property type="match status" value="1"/>
</dbReference>
<dbReference type="GO" id="GO:0005096">
    <property type="term" value="F:GTPase activator activity"/>
    <property type="evidence" value="ECO:0007669"/>
    <property type="project" value="TreeGrafter"/>
</dbReference>
<dbReference type="PANTHER" id="PTHR45876:SF8">
    <property type="entry name" value="FI04035P"/>
    <property type="match status" value="1"/>
</dbReference>
<organism evidence="5 6">
    <name type="scientific">Pristionchus fissidentatus</name>
    <dbReference type="NCBI Taxonomy" id="1538716"/>
    <lineage>
        <taxon>Eukaryota</taxon>
        <taxon>Metazoa</taxon>
        <taxon>Ecdysozoa</taxon>
        <taxon>Nematoda</taxon>
        <taxon>Chromadorea</taxon>
        <taxon>Rhabditida</taxon>
        <taxon>Rhabditina</taxon>
        <taxon>Diplogasteromorpha</taxon>
        <taxon>Diplogasteroidea</taxon>
        <taxon>Neodiplogasteridae</taxon>
        <taxon>Pristionchus</taxon>
    </lineage>
</organism>
<dbReference type="Proteomes" id="UP001432322">
    <property type="component" value="Unassembled WGS sequence"/>
</dbReference>
<dbReference type="SMART" id="SM00324">
    <property type="entry name" value="RhoGAP"/>
    <property type="match status" value="1"/>
</dbReference>
<protein>
    <submittedName>
        <fullName evidence="5">Uncharacterized protein</fullName>
    </submittedName>
</protein>
<evidence type="ECO:0000256" key="1">
    <source>
        <dbReference type="SAM" id="MobiDB-lite"/>
    </source>
</evidence>
<feature type="non-terminal residue" evidence="5">
    <location>
        <position position="1"/>
    </location>
</feature>
<evidence type="ECO:0000259" key="2">
    <source>
        <dbReference type="PROSITE" id="PS50020"/>
    </source>
</evidence>
<name>A0AAV5WDF4_9BILA</name>
<evidence type="ECO:0000259" key="3">
    <source>
        <dbReference type="PROSITE" id="PS50238"/>
    </source>
</evidence>
<dbReference type="InterPro" id="IPR000857">
    <property type="entry name" value="MyTH4_dom"/>
</dbReference>
<proteinExistence type="predicted"/>
<dbReference type="SMART" id="SM00139">
    <property type="entry name" value="MyTH4"/>
    <property type="match status" value="1"/>
</dbReference>
<accession>A0AAV5WDF4</accession>
<dbReference type="InterPro" id="IPR036020">
    <property type="entry name" value="WW_dom_sf"/>
</dbReference>
<dbReference type="GO" id="GO:0007165">
    <property type="term" value="P:signal transduction"/>
    <property type="evidence" value="ECO:0007669"/>
    <property type="project" value="InterPro"/>
</dbReference>
<keyword evidence="6" id="KW-1185">Reference proteome</keyword>
<dbReference type="SUPFAM" id="SSF51045">
    <property type="entry name" value="WW domain"/>
    <property type="match status" value="1"/>
</dbReference>
<evidence type="ECO:0000259" key="4">
    <source>
        <dbReference type="PROSITE" id="PS51016"/>
    </source>
</evidence>
<comment type="caution">
    <text evidence="5">The sequence shown here is derived from an EMBL/GenBank/DDBJ whole genome shotgun (WGS) entry which is preliminary data.</text>
</comment>
<dbReference type="PROSITE" id="PS50238">
    <property type="entry name" value="RHOGAP"/>
    <property type="match status" value="1"/>
</dbReference>
<dbReference type="PROSITE" id="PS50020">
    <property type="entry name" value="WW_DOMAIN_2"/>
    <property type="match status" value="1"/>
</dbReference>
<dbReference type="GO" id="GO:0005737">
    <property type="term" value="C:cytoplasm"/>
    <property type="evidence" value="ECO:0007669"/>
    <property type="project" value="TreeGrafter"/>
</dbReference>
<evidence type="ECO:0000313" key="5">
    <source>
        <dbReference type="EMBL" id="GMT27849.1"/>
    </source>
</evidence>
<feature type="compositionally biased region" description="Polar residues" evidence="1">
    <location>
        <begin position="215"/>
        <end position="238"/>
    </location>
</feature>
<dbReference type="InterPro" id="IPR001202">
    <property type="entry name" value="WW_dom"/>
</dbReference>
<dbReference type="Gene3D" id="1.25.40.530">
    <property type="entry name" value="MyTH4 domain"/>
    <property type="match status" value="1"/>
</dbReference>
<dbReference type="InterPro" id="IPR008936">
    <property type="entry name" value="Rho_GTPase_activation_prot"/>
</dbReference>
<dbReference type="EMBL" id="BTSY01000005">
    <property type="protein sequence ID" value="GMT27849.1"/>
    <property type="molecule type" value="Genomic_DNA"/>
</dbReference>
<dbReference type="PANTHER" id="PTHR45876">
    <property type="entry name" value="FI04035P"/>
    <property type="match status" value="1"/>
</dbReference>
<dbReference type="PROSITE" id="PS51016">
    <property type="entry name" value="MYTH4"/>
    <property type="match status" value="1"/>
</dbReference>
<dbReference type="GO" id="GO:0005856">
    <property type="term" value="C:cytoskeleton"/>
    <property type="evidence" value="ECO:0007669"/>
    <property type="project" value="InterPro"/>
</dbReference>
<reference evidence="5" key="1">
    <citation type="submission" date="2023-10" db="EMBL/GenBank/DDBJ databases">
        <title>Genome assembly of Pristionchus species.</title>
        <authorList>
            <person name="Yoshida K."/>
            <person name="Sommer R.J."/>
        </authorList>
    </citation>
    <scope>NUCLEOTIDE SEQUENCE</scope>
    <source>
        <strain evidence="5">RS5133</strain>
    </source>
</reference>
<dbReference type="SUPFAM" id="SSF48350">
    <property type="entry name" value="GTPase activation domain, GAP"/>
    <property type="match status" value="1"/>
</dbReference>
<feature type="domain" description="MyTH4" evidence="4">
    <location>
        <begin position="257"/>
        <end position="411"/>
    </location>
</feature>
<feature type="domain" description="Rho-GAP" evidence="3">
    <location>
        <begin position="419"/>
        <end position="606"/>
    </location>
</feature>
<dbReference type="InterPro" id="IPR000198">
    <property type="entry name" value="RhoGAP_dom"/>
</dbReference>
<dbReference type="Pfam" id="PF00397">
    <property type="entry name" value="WW"/>
    <property type="match status" value="1"/>
</dbReference>
<dbReference type="Pfam" id="PF00620">
    <property type="entry name" value="RhoGAP"/>
    <property type="match status" value="1"/>
</dbReference>
<dbReference type="InterPro" id="IPR038185">
    <property type="entry name" value="MyTH4_dom_sf"/>
</dbReference>
<feature type="region of interest" description="Disordered" evidence="1">
    <location>
        <begin position="208"/>
        <end position="272"/>
    </location>
</feature>
<dbReference type="Gene3D" id="2.20.70.10">
    <property type="match status" value="1"/>
</dbReference>